<comment type="caution">
    <text evidence="2">The sequence shown here is derived from an EMBL/GenBank/DDBJ whole genome shotgun (WGS) entry which is preliminary data.</text>
</comment>
<reference evidence="2" key="1">
    <citation type="journal article" date="2020" name="mSystems">
        <title>Genome- and Community-Level Interaction Insights into Carbon Utilization and Element Cycling Functions of Hydrothermarchaeota in Hydrothermal Sediment.</title>
        <authorList>
            <person name="Zhou Z."/>
            <person name="Liu Y."/>
            <person name="Xu W."/>
            <person name="Pan J."/>
            <person name="Luo Z.H."/>
            <person name="Li M."/>
        </authorList>
    </citation>
    <scope>NUCLEOTIDE SEQUENCE [LARGE SCALE GENOMIC DNA]</scope>
    <source>
        <strain evidence="2">SpSt-503</strain>
    </source>
</reference>
<accession>A0A7C3E7W8</accession>
<dbReference type="PANTHER" id="PTHR35271:SF1">
    <property type="entry name" value="ABC TRANSPORTER, SUBSTRATE-BINDING LIPOPROTEIN"/>
    <property type="match status" value="1"/>
</dbReference>
<proteinExistence type="predicted"/>
<dbReference type="PROSITE" id="PS51257">
    <property type="entry name" value="PROKAR_LIPOPROTEIN"/>
    <property type="match status" value="1"/>
</dbReference>
<name>A0A7C3E7W8_9SPIR</name>
<feature type="signal peptide" evidence="1">
    <location>
        <begin position="1"/>
        <end position="27"/>
    </location>
</feature>
<organism evidence="2">
    <name type="scientific">Gracilinema caldarium</name>
    <dbReference type="NCBI Taxonomy" id="215591"/>
    <lineage>
        <taxon>Bacteria</taxon>
        <taxon>Pseudomonadati</taxon>
        <taxon>Spirochaetota</taxon>
        <taxon>Spirochaetia</taxon>
        <taxon>Spirochaetales</taxon>
        <taxon>Breznakiellaceae</taxon>
        <taxon>Gracilinema</taxon>
    </lineage>
</organism>
<protein>
    <submittedName>
        <fullName evidence="2">ABC transporter substrate-binding protein</fullName>
    </submittedName>
</protein>
<sequence>MKRIMNLARLSLITAGIMVLATLTACGASSSAGSGAGSGAAKKVSDEPKIGVAKIVAHPALDALEKGIVEEITAAFPRAKIDLQNANGEPATASQIAQKFKVDKVDVAVGIATPTAMALANVLTDIPVIYSAVTDPVAAGLVASYDKGGEHITGTSDLPPLEGQIDTLLALAPKAKRIGHIYNAGEANSVSTAAKAEAYVKSKGLEFVTATVTNSAEVSQALTSLVGRVDGIYLSTDNTVFSAISTVADICLKAKLPLVTADPSSAEQVPVLAAVGFNYYEMGKATGRIVVEVLKGKKTADIPTYFAKDPKEQALVINLDVAKQIGVTVPQDMVSRASLVIGK</sequence>
<feature type="chain" id="PRO_5028025091" evidence="1">
    <location>
        <begin position="28"/>
        <end position="343"/>
    </location>
</feature>
<keyword evidence="1" id="KW-0732">Signal</keyword>
<dbReference type="EMBL" id="DSVL01000114">
    <property type="protein sequence ID" value="HFH28593.1"/>
    <property type="molecule type" value="Genomic_DNA"/>
</dbReference>
<dbReference type="SUPFAM" id="SSF53822">
    <property type="entry name" value="Periplasmic binding protein-like I"/>
    <property type="match status" value="1"/>
</dbReference>
<gene>
    <name evidence="2" type="ORF">ENS59_03665</name>
</gene>
<dbReference type="CDD" id="cd06325">
    <property type="entry name" value="PBP1_ABC_unchar_transporter"/>
    <property type="match status" value="1"/>
</dbReference>
<evidence type="ECO:0000313" key="2">
    <source>
        <dbReference type="EMBL" id="HFH28593.1"/>
    </source>
</evidence>
<dbReference type="PANTHER" id="PTHR35271">
    <property type="entry name" value="ABC TRANSPORTER, SUBSTRATE-BINDING LIPOPROTEIN-RELATED"/>
    <property type="match status" value="1"/>
</dbReference>
<evidence type="ECO:0000256" key="1">
    <source>
        <dbReference type="SAM" id="SignalP"/>
    </source>
</evidence>
<dbReference type="Pfam" id="PF04392">
    <property type="entry name" value="ABC_sub_bind"/>
    <property type="match status" value="1"/>
</dbReference>
<dbReference type="AlphaFoldDB" id="A0A7C3E7W8"/>
<dbReference type="InterPro" id="IPR028082">
    <property type="entry name" value="Peripla_BP_I"/>
</dbReference>
<dbReference type="Gene3D" id="3.40.50.2300">
    <property type="match status" value="2"/>
</dbReference>
<dbReference type="InterPro" id="IPR007487">
    <property type="entry name" value="ABC_transpt-TYRBP-like"/>
</dbReference>